<reference evidence="5" key="1">
    <citation type="journal article" date="2023" name="Science">
        <title>Elucidation of the pathway for biosynthesis of saponin adjuvants from the soapbark tree.</title>
        <authorList>
            <person name="Reed J."/>
            <person name="Orme A."/>
            <person name="El-Demerdash A."/>
            <person name="Owen C."/>
            <person name="Martin L.B.B."/>
            <person name="Misra R.C."/>
            <person name="Kikuchi S."/>
            <person name="Rejzek M."/>
            <person name="Martin A.C."/>
            <person name="Harkess A."/>
            <person name="Leebens-Mack J."/>
            <person name="Louveau T."/>
            <person name="Stephenson M.J."/>
            <person name="Osbourn A."/>
        </authorList>
    </citation>
    <scope>NUCLEOTIDE SEQUENCE</scope>
    <source>
        <strain evidence="5">S10</strain>
    </source>
</reference>
<feature type="compositionally biased region" description="Basic and acidic residues" evidence="4">
    <location>
        <begin position="153"/>
        <end position="164"/>
    </location>
</feature>
<gene>
    <name evidence="5" type="ORF">O6P43_014561</name>
</gene>
<keyword evidence="6" id="KW-1185">Reference proteome</keyword>
<evidence type="ECO:0000256" key="4">
    <source>
        <dbReference type="SAM" id="MobiDB-lite"/>
    </source>
</evidence>
<name>A0AAD7LUY4_QUISA</name>
<comment type="subcellular location">
    <subcellularLocation>
        <location evidence="1">Nucleus</location>
    </subcellularLocation>
</comment>
<dbReference type="KEGG" id="qsa:O6P43_014561"/>
<feature type="compositionally biased region" description="Basic and acidic residues" evidence="4">
    <location>
        <begin position="48"/>
        <end position="62"/>
    </location>
</feature>
<proteinExistence type="inferred from homology"/>
<feature type="region of interest" description="Disordered" evidence="4">
    <location>
        <begin position="147"/>
        <end position="173"/>
    </location>
</feature>
<dbReference type="GO" id="GO:0000481">
    <property type="term" value="P:maturation of 5S rRNA"/>
    <property type="evidence" value="ECO:0007669"/>
    <property type="project" value="TreeGrafter"/>
</dbReference>
<accession>A0AAD7LUY4</accession>
<evidence type="ECO:0000256" key="3">
    <source>
        <dbReference type="ARBA" id="ARBA00023242"/>
    </source>
</evidence>
<dbReference type="PANTHER" id="PTHR14152:SF5">
    <property type="entry name" value="U4_U6.U5 TRI-SNRNP-ASSOCIATED PROTEIN 1"/>
    <property type="match status" value="1"/>
</dbReference>
<dbReference type="Proteomes" id="UP001163823">
    <property type="component" value="Chromosome 6"/>
</dbReference>
<dbReference type="EMBL" id="JARAOO010000006">
    <property type="protein sequence ID" value="KAJ7964809.1"/>
    <property type="molecule type" value="Genomic_DNA"/>
</dbReference>
<protein>
    <submittedName>
        <fullName evidence="5">SART-1 family protein DOT2</fullName>
    </submittedName>
</protein>
<dbReference type="Pfam" id="PF03343">
    <property type="entry name" value="SART-1"/>
    <property type="match status" value="1"/>
</dbReference>
<comment type="similarity">
    <text evidence="2">Belongs to the SNU66/SART1 family.</text>
</comment>
<dbReference type="GO" id="GO:0046540">
    <property type="term" value="C:U4/U6 x U5 tri-snRNP complex"/>
    <property type="evidence" value="ECO:0007669"/>
    <property type="project" value="TreeGrafter"/>
</dbReference>
<organism evidence="5 6">
    <name type="scientific">Quillaja saponaria</name>
    <name type="common">Soap bark tree</name>
    <dbReference type="NCBI Taxonomy" id="32244"/>
    <lineage>
        <taxon>Eukaryota</taxon>
        <taxon>Viridiplantae</taxon>
        <taxon>Streptophyta</taxon>
        <taxon>Embryophyta</taxon>
        <taxon>Tracheophyta</taxon>
        <taxon>Spermatophyta</taxon>
        <taxon>Magnoliopsida</taxon>
        <taxon>eudicotyledons</taxon>
        <taxon>Gunneridae</taxon>
        <taxon>Pentapetalae</taxon>
        <taxon>rosids</taxon>
        <taxon>fabids</taxon>
        <taxon>Fabales</taxon>
        <taxon>Quillajaceae</taxon>
        <taxon>Quillaja</taxon>
    </lineage>
</organism>
<dbReference type="AlphaFoldDB" id="A0AAD7LUY4"/>
<dbReference type="InterPro" id="IPR005011">
    <property type="entry name" value="SNU66/SART1"/>
</dbReference>
<evidence type="ECO:0000313" key="6">
    <source>
        <dbReference type="Proteomes" id="UP001163823"/>
    </source>
</evidence>
<dbReference type="GO" id="GO:0045292">
    <property type="term" value="P:mRNA cis splicing, via spliceosome"/>
    <property type="evidence" value="ECO:0007669"/>
    <property type="project" value="TreeGrafter"/>
</dbReference>
<comment type="caution">
    <text evidence="5">The sequence shown here is derived from an EMBL/GenBank/DDBJ whole genome shotgun (WGS) entry which is preliminary data.</text>
</comment>
<feature type="region of interest" description="Disordered" evidence="4">
    <location>
        <begin position="1"/>
        <end position="62"/>
    </location>
</feature>
<keyword evidence="3" id="KW-0539">Nucleus</keyword>
<feature type="compositionally biased region" description="Basic and acidic residues" evidence="4">
    <location>
        <begin position="16"/>
        <end position="39"/>
    </location>
</feature>
<evidence type="ECO:0000256" key="2">
    <source>
        <dbReference type="ARBA" id="ARBA00006076"/>
    </source>
</evidence>
<sequence>MDMEGSESHKGRKKVRVGDDVSIEIEKKKEERSNKKSSDVLEWVNRNRKIDKEKKKTQKEKPLQLSKIFEEQDHIGEDHDHDATQGNFHNLAGVKVVHGLDKVIMEGGEIVLTLKDQSILADGCDNINEDVDMLENVEIGEQKLRNQAAKKTGKYDDKYDHEPAADDQGLALDEKGNFLVRQRRNLKS</sequence>
<evidence type="ECO:0000313" key="5">
    <source>
        <dbReference type="EMBL" id="KAJ7964809.1"/>
    </source>
</evidence>
<evidence type="ECO:0000256" key="1">
    <source>
        <dbReference type="ARBA" id="ARBA00004123"/>
    </source>
</evidence>
<dbReference type="PANTHER" id="PTHR14152">
    <property type="entry name" value="SQUAMOUS CELL CARCINOMA ANTIGEN RECOGNISED BY CYTOTOXIC T LYMPHOCYTES"/>
    <property type="match status" value="1"/>
</dbReference>